<proteinExistence type="predicted"/>
<dbReference type="PANTHER" id="PTHR33374">
    <property type="entry name" value="ARABINOGALACTAN PROTEIN 20"/>
    <property type="match status" value="1"/>
</dbReference>
<keyword evidence="4" id="KW-1185">Reference proteome</keyword>
<gene>
    <name evidence="3" type="primary">AGP16</name>
    <name evidence="3" type="ORF">AXF42_Ash011303</name>
</gene>
<evidence type="ECO:0000313" key="4">
    <source>
        <dbReference type="Proteomes" id="UP000236161"/>
    </source>
</evidence>
<dbReference type="InterPro" id="IPR009424">
    <property type="entry name" value="AGP16/20/22/41"/>
</dbReference>
<reference evidence="3 4" key="1">
    <citation type="journal article" date="2017" name="Nature">
        <title>The Apostasia genome and the evolution of orchids.</title>
        <authorList>
            <person name="Zhang G.Q."/>
            <person name="Liu K.W."/>
            <person name="Li Z."/>
            <person name="Lohaus R."/>
            <person name="Hsiao Y.Y."/>
            <person name="Niu S.C."/>
            <person name="Wang J.Y."/>
            <person name="Lin Y.C."/>
            <person name="Xu Q."/>
            <person name="Chen L.J."/>
            <person name="Yoshida K."/>
            <person name="Fujiwara S."/>
            <person name="Wang Z.W."/>
            <person name="Zhang Y.Q."/>
            <person name="Mitsuda N."/>
            <person name="Wang M."/>
            <person name="Liu G.H."/>
            <person name="Pecoraro L."/>
            <person name="Huang H.X."/>
            <person name="Xiao X.J."/>
            <person name="Lin M."/>
            <person name="Wu X.Y."/>
            <person name="Wu W.L."/>
            <person name="Chen Y.Y."/>
            <person name="Chang S.B."/>
            <person name="Sakamoto S."/>
            <person name="Ohme-Takagi M."/>
            <person name="Yagi M."/>
            <person name="Zeng S.J."/>
            <person name="Shen C.Y."/>
            <person name="Yeh C.M."/>
            <person name="Luo Y.B."/>
            <person name="Tsai W.C."/>
            <person name="Van de Peer Y."/>
            <person name="Liu Z.J."/>
        </authorList>
    </citation>
    <scope>NUCLEOTIDE SEQUENCE [LARGE SCALE GENOMIC DNA]</scope>
    <source>
        <strain evidence="4">cv. Shenzhen</strain>
        <tissue evidence="3">Stem</tissue>
    </source>
</reference>
<dbReference type="AlphaFoldDB" id="A0A2I0AE43"/>
<keyword evidence="1" id="KW-1133">Transmembrane helix</keyword>
<evidence type="ECO:0000256" key="1">
    <source>
        <dbReference type="SAM" id="Phobius"/>
    </source>
</evidence>
<accession>A0A2I0AE43</accession>
<name>A0A2I0AE43_9ASPA</name>
<feature type="signal peptide" evidence="2">
    <location>
        <begin position="1"/>
        <end position="25"/>
    </location>
</feature>
<evidence type="ECO:0000313" key="3">
    <source>
        <dbReference type="EMBL" id="PKA53824.1"/>
    </source>
</evidence>
<dbReference type="Proteomes" id="UP000236161">
    <property type="component" value="Unassembled WGS sequence"/>
</dbReference>
<dbReference type="Pfam" id="PF06376">
    <property type="entry name" value="AGP"/>
    <property type="match status" value="1"/>
</dbReference>
<feature type="transmembrane region" description="Helical" evidence="1">
    <location>
        <begin position="48"/>
        <end position="65"/>
    </location>
</feature>
<keyword evidence="1" id="KW-0472">Membrane</keyword>
<sequence length="66" mass="7145">MRCIKGWALLFLAFFWSGLTQISCGQTTSPAPAASPPLMSNDGKAIDQGITYVLMLIALLITYLSH</sequence>
<organism evidence="3 4">
    <name type="scientific">Apostasia shenzhenica</name>
    <dbReference type="NCBI Taxonomy" id="1088818"/>
    <lineage>
        <taxon>Eukaryota</taxon>
        <taxon>Viridiplantae</taxon>
        <taxon>Streptophyta</taxon>
        <taxon>Embryophyta</taxon>
        <taxon>Tracheophyta</taxon>
        <taxon>Spermatophyta</taxon>
        <taxon>Magnoliopsida</taxon>
        <taxon>Liliopsida</taxon>
        <taxon>Asparagales</taxon>
        <taxon>Orchidaceae</taxon>
        <taxon>Apostasioideae</taxon>
        <taxon>Apostasia</taxon>
    </lineage>
</organism>
<feature type="chain" id="PRO_5014116570" evidence="2">
    <location>
        <begin position="26"/>
        <end position="66"/>
    </location>
</feature>
<evidence type="ECO:0000256" key="2">
    <source>
        <dbReference type="SAM" id="SignalP"/>
    </source>
</evidence>
<protein>
    <submittedName>
        <fullName evidence="3">Arabinogalactan peptide 16</fullName>
    </submittedName>
</protein>
<keyword evidence="2" id="KW-0732">Signal</keyword>
<keyword evidence="1" id="KW-0812">Transmembrane</keyword>
<dbReference type="EMBL" id="KZ451988">
    <property type="protein sequence ID" value="PKA53824.1"/>
    <property type="molecule type" value="Genomic_DNA"/>
</dbReference>